<protein>
    <submittedName>
        <fullName evidence="1">Uncharacterized protein</fullName>
    </submittedName>
</protein>
<evidence type="ECO:0000313" key="1">
    <source>
        <dbReference type="EMBL" id="CAG6685056.1"/>
    </source>
</evidence>
<organism evidence="1">
    <name type="scientific">Cacopsylla melanoneura</name>
    <dbReference type="NCBI Taxonomy" id="428564"/>
    <lineage>
        <taxon>Eukaryota</taxon>
        <taxon>Metazoa</taxon>
        <taxon>Ecdysozoa</taxon>
        <taxon>Arthropoda</taxon>
        <taxon>Hexapoda</taxon>
        <taxon>Insecta</taxon>
        <taxon>Pterygota</taxon>
        <taxon>Neoptera</taxon>
        <taxon>Paraneoptera</taxon>
        <taxon>Hemiptera</taxon>
        <taxon>Sternorrhyncha</taxon>
        <taxon>Psylloidea</taxon>
        <taxon>Psyllidae</taxon>
        <taxon>Psyllinae</taxon>
        <taxon>Cacopsylla</taxon>
    </lineage>
</organism>
<reference evidence="1" key="1">
    <citation type="submission" date="2021-05" db="EMBL/GenBank/DDBJ databases">
        <authorList>
            <person name="Alioto T."/>
            <person name="Alioto T."/>
            <person name="Gomez Garrido J."/>
        </authorList>
    </citation>
    <scope>NUCLEOTIDE SEQUENCE</scope>
</reference>
<accession>A0A8D8TAJ4</accession>
<dbReference type="EMBL" id="HBUF01270468">
    <property type="protein sequence ID" value="CAG6685056.1"/>
    <property type="molecule type" value="Transcribed_RNA"/>
</dbReference>
<name>A0A8D8TAJ4_9HEMI</name>
<dbReference type="AlphaFoldDB" id="A0A8D8TAJ4"/>
<proteinExistence type="predicted"/>
<sequence>MMRERTRAIFPIRRALPAIRAIPPRMKGRRAANFIFNRSRIGIMSLPFFFFLSPPPPCPPPPCLPLSSSSSSSSIALPALLRAFITSTPFKSIFRVWVERKFSILEAIIVSTSPVTGMARGAPSPLLVMGRVFTTVTPSNRLMLSLVNILSTKVNSLSFKQE</sequence>